<dbReference type="GO" id="GO:1990904">
    <property type="term" value="C:ribonucleoprotein complex"/>
    <property type="evidence" value="ECO:0007669"/>
    <property type="project" value="UniProtKB-KW"/>
</dbReference>
<dbReference type="InterPro" id="IPR036899">
    <property type="entry name" value="Ribosomal_uL13_sf"/>
</dbReference>
<dbReference type="AlphaFoldDB" id="A0A1G2A9A5"/>
<evidence type="ECO:0000256" key="4">
    <source>
        <dbReference type="HAMAP-Rule" id="MF_01366"/>
    </source>
</evidence>
<dbReference type="GO" id="GO:0003735">
    <property type="term" value="F:structural constituent of ribosome"/>
    <property type="evidence" value="ECO:0007669"/>
    <property type="project" value="InterPro"/>
</dbReference>
<dbReference type="EMBL" id="MHJU01000012">
    <property type="protein sequence ID" value="OGY73483.1"/>
    <property type="molecule type" value="Genomic_DNA"/>
</dbReference>
<dbReference type="GO" id="GO:0005840">
    <property type="term" value="C:ribosome"/>
    <property type="evidence" value="ECO:0007669"/>
    <property type="project" value="UniProtKB-KW"/>
</dbReference>
<keyword evidence="2 4" id="KW-0689">Ribosomal protein</keyword>
<comment type="subunit">
    <text evidence="4">Part of the 50S ribosomal subunit.</text>
</comment>
<evidence type="ECO:0000256" key="1">
    <source>
        <dbReference type="ARBA" id="ARBA00006227"/>
    </source>
</evidence>
<dbReference type="InterPro" id="IPR005823">
    <property type="entry name" value="Ribosomal_uL13_bac-type"/>
</dbReference>
<dbReference type="GO" id="GO:0017148">
    <property type="term" value="P:negative regulation of translation"/>
    <property type="evidence" value="ECO:0007669"/>
    <property type="project" value="TreeGrafter"/>
</dbReference>
<name>A0A1G2A9A5_9BACT</name>
<dbReference type="PANTHER" id="PTHR11545">
    <property type="entry name" value="RIBOSOMAL PROTEIN L13"/>
    <property type="match status" value="1"/>
</dbReference>
<dbReference type="NCBIfam" id="TIGR01066">
    <property type="entry name" value="rplM_bact"/>
    <property type="match status" value="1"/>
</dbReference>
<dbReference type="Gene3D" id="3.90.1180.10">
    <property type="entry name" value="Ribosomal protein L13"/>
    <property type="match status" value="1"/>
</dbReference>
<organism evidence="5 6">
    <name type="scientific">Candidatus Jacksonbacteria bacterium RIFCSPLOWO2_02_FULL_44_20</name>
    <dbReference type="NCBI Taxonomy" id="1798460"/>
    <lineage>
        <taxon>Bacteria</taxon>
        <taxon>Candidatus Jacksoniibacteriota</taxon>
    </lineage>
</organism>
<comment type="caution">
    <text evidence="5">The sequence shown here is derived from an EMBL/GenBank/DDBJ whole genome shotgun (WGS) entry which is preliminary data.</text>
</comment>
<dbReference type="Proteomes" id="UP000178315">
    <property type="component" value="Unassembled WGS sequence"/>
</dbReference>
<proteinExistence type="inferred from homology"/>
<keyword evidence="3 4" id="KW-0687">Ribonucleoprotein</keyword>
<dbReference type="GO" id="GO:0003729">
    <property type="term" value="F:mRNA binding"/>
    <property type="evidence" value="ECO:0007669"/>
    <property type="project" value="TreeGrafter"/>
</dbReference>
<dbReference type="GO" id="GO:0006412">
    <property type="term" value="P:translation"/>
    <property type="evidence" value="ECO:0007669"/>
    <property type="project" value="UniProtKB-UniRule"/>
</dbReference>
<evidence type="ECO:0000313" key="6">
    <source>
        <dbReference type="Proteomes" id="UP000178315"/>
    </source>
</evidence>
<dbReference type="PANTHER" id="PTHR11545:SF2">
    <property type="entry name" value="LARGE RIBOSOMAL SUBUNIT PROTEIN UL13M"/>
    <property type="match status" value="1"/>
</dbReference>
<dbReference type="HAMAP" id="MF_01366">
    <property type="entry name" value="Ribosomal_uL13"/>
    <property type="match status" value="1"/>
</dbReference>
<gene>
    <name evidence="4" type="primary">rplM</name>
    <name evidence="5" type="ORF">A3H61_05025</name>
</gene>
<comment type="similarity">
    <text evidence="1 4">Belongs to the universal ribosomal protein uL13 family.</text>
</comment>
<evidence type="ECO:0000256" key="3">
    <source>
        <dbReference type="ARBA" id="ARBA00023274"/>
    </source>
</evidence>
<accession>A0A1G2A9A5</accession>
<comment type="function">
    <text evidence="4">This protein is one of the early assembly proteins of the 50S ribosomal subunit, although it is not seen to bind rRNA by itself. It is important during the early stages of 50S assembly.</text>
</comment>
<protein>
    <recommendedName>
        <fullName evidence="4">Large ribosomal subunit protein uL13</fullName>
    </recommendedName>
</protein>
<dbReference type="PIRSF" id="PIRSF002181">
    <property type="entry name" value="Ribosomal_L13"/>
    <property type="match status" value="1"/>
</dbReference>
<dbReference type="SUPFAM" id="SSF52161">
    <property type="entry name" value="Ribosomal protein L13"/>
    <property type="match status" value="1"/>
</dbReference>
<dbReference type="CDD" id="cd00392">
    <property type="entry name" value="Ribosomal_L13"/>
    <property type="match status" value="1"/>
</dbReference>
<evidence type="ECO:0000256" key="2">
    <source>
        <dbReference type="ARBA" id="ARBA00022980"/>
    </source>
</evidence>
<sequence length="109" mass="12642">MIHLDATNQALGRLASQISQYLLGKHKSEFVPYKNVGDKVEVANVDMIKITGNKLAQKVYYHHTLYPGHLKQTSMHKLLKSDMLKRAVWNMLPKNKLREERMKNLTIKL</sequence>
<evidence type="ECO:0000313" key="5">
    <source>
        <dbReference type="EMBL" id="OGY73483.1"/>
    </source>
</evidence>
<dbReference type="Pfam" id="PF00572">
    <property type="entry name" value="Ribosomal_L13"/>
    <property type="match status" value="1"/>
</dbReference>
<reference evidence="5 6" key="1">
    <citation type="journal article" date="2016" name="Nat. Commun.">
        <title>Thousands of microbial genomes shed light on interconnected biogeochemical processes in an aquifer system.</title>
        <authorList>
            <person name="Anantharaman K."/>
            <person name="Brown C.T."/>
            <person name="Hug L.A."/>
            <person name="Sharon I."/>
            <person name="Castelle C.J."/>
            <person name="Probst A.J."/>
            <person name="Thomas B.C."/>
            <person name="Singh A."/>
            <person name="Wilkins M.J."/>
            <person name="Karaoz U."/>
            <person name="Brodie E.L."/>
            <person name="Williams K.H."/>
            <person name="Hubbard S.S."/>
            <person name="Banfield J.F."/>
        </authorList>
    </citation>
    <scope>NUCLEOTIDE SEQUENCE [LARGE SCALE GENOMIC DNA]</scope>
</reference>
<dbReference type="InterPro" id="IPR005822">
    <property type="entry name" value="Ribosomal_uL13"/>
</dbReference>